<reference evidence="3 4" key="1">
    <citation type="submission" date="2019-07" db="EMBL/GenBank/DDBJ databases">
        <title>De Novo Assembly of kiwifruit Actinidia rufa.</title>
        <authorList>
            <person name="Sugita-Konishi S."/>
            <person name="Sato K."/>
            <person name="Mori E."/>
            <person name="Abe Y."/>
            <person name="Kisaki G."/>
            <person name="Hamano K."/>
            <person name="Suezawa K."/>
            <person name="Otani M."/>
            <person name="Fukuda T."/>
            <person name="Manabe T."/>
            <person name="Gomi K."/>
            <person name="Tabuchi M."/>
            <person name="Akimitsu K."/>
            <person name="Kataoka I."/>
        </authorList>
    </citation>
    <scope>NUCLEOTIDE SEQUENCE [LARGE SCALE GENOMIC DNA]</scope>
    <source>
        <strain evidence="4">cv. Fuchu</strain>
    </source>
</reference>
<dbReference type="GO" id="GO:0010305">
    <property type="term" value="P:leaf vascular tissue pattern formation"/>
    <property type="evidence" value="ECO:0007669"/>
    <property type="project" value="TreeGrafter"/>
</dbReference>
<accession>A0A7J0E636</accession>
<dbReference type="Pfam" id="PF05703">
    <property type="entry name" value="Auxin_canalis"/>
    <property type="match status" value="1"/>
</dbReference>
<gene>
    <name evidence="3" type="ORF">Acr_02g0000450</name>
</gene>
<dbReference type="PANTHER" id="PTHR31351">
    <property type="entry name" value="EXPRESSED PROTEIN"/>
    <property type="match status" value="1"/>
</dbReference>
<feature type="domain" description="VAN3-binding protein-like auxin canalisation" evidence="1">
    <location>
        <begin position="28"/>
        <end position="107"/>
    </location>
</feature>
<protein>
    <submittedName>
        <fullName evidence="3">Uncharacterized protein</fullName>
    </submittedName>
</protein>
<dbReference type="Proteomes" id="UP000585474">
    <property type="component" value="Unassembled WGS sequence"/>
</dbReference>
<dbReference type="PANTHER" id="PTHR31351:SF30">
    <property type="entry name" value="VAN3-BINDING PROTEIN-LIKE"/>
    <property type="match status" value="1"/>
</dbReference>
<evidence type="ECO:0000313" key="3">
    <source>
        <dbReference type="EMBL" id="GFY81805.1"/>
    </source>
</evidence>
<name>A0A7J0E636_9ERIC</name>
<dbReference type="GO" id="GO:0010087">
    <property type="term" value="P:phloem or xylem histogenesis"/>
    <property type="evidence" value="ECO:0007669"/>
    <property type="project" value="TreeGrafter"/>
</dbReference>
<sequence length="174" mass="18797">MAAAVAGSTRNCNPEAQDILRMTHGGGTLARDQDMGVVVASAANLLTTVCAEADESLGAKRARCPRCLCCKKSGLATQTPIDVITLTATAATCLRGAATLKSRAKVETYFPRNQELLKVDKIINVIEEIKEAEGINFLALKTNKGIIKLFFEDEKQSIIWISTISNLLRMHNSC</sequence>
<proteinExistence type="predicted"/>
<comment type="caution">
    <text evidence="3">The sequence shown here is derived from an EMBL/GenBank/DDBJ whole genome shotgun (WGS) entry which is preliminary data.</text>
</comment>
<dbReference type="InterPro" id="IPR040269">
    <property type="entry name" value="VAB"/>
</dbReference>
<dbReference type="InterPro" id="IPR008546">
    <property type="entry name" value="VAN3-bd-like_auxin_canal"/>
</dbReference>
<feature type="domain" description="Pleckstrin-like plant" evidence="2">
    <location>
        <begin position="127"/>
        <end position="170"/>
    </location>
</feature>
<evidence type="ECO:0000259" key="1">
    <source>
        <dbReference type="Pfam" id="PF05703"/>
    </source>
</evidence>
<evidence type="ECO:0000313" key="4">
    <source>
        <dbReference type="Proteomes" id="UP000585474"/>
    </source>
</evidence>
<organism evidence="3 4">
    <name type="scientific">Actinidia rufa</name>
    <dbReference type="NCBI Taxonomy" id="165716"/>
    <lineage>
        <taxon>Eukaryota</taxon>
        <taxon>Viridiplantae</taxon>
        <taxon>Streptophyta</taxon>
        <taxon>Embryophyta</taxon>
        <taxon>Tracheophyta</taxon>
        <taxon>Spermatophyta</taxon>
        <taxon>Magnoliopsida</taxon>
        <taxon>eudicotyledons</taxon>
        <taxon>Gunneridae</taxon>
        <taxon>Pentapetalae</taxon>
        <taxon>asterids</taxon>
        <taxon>Ericales</taxon>
        <taxon>Actinidiaceae</taxon>
        <taxon>Actinidia</taxon>
    </lineage>
</organism>
<evidence type="ECO:0000259" key="2">
    <source>
        <dbReference type="Pfam" id="PF08458"/>
    </source>
</evidence>
<dbReference type="AlphaFoldDB" id="A0A7J0E636"/>
<dbReference type="InterPro" id="IPR013666">
    <property type="entry name" value="PH_pln"/>
</dbReference>
<dbReference type="OrthoDB" id="684573at2759"/>
<dbReference type="EMBL" id="BJWL01000002">
    <property type="protein sequence ID" value="GFY81805.1"/>
    <property type="molecule type" value="Genomic_DNA"/>
</dbReference>
<dbReference type="Pfam" id="PF08458">
    <property type="entry name" value="PH_2"/>
    <property type="match status" value="1"/>
</dbReference>
<dbReference type="GO" id="GO:0009734">
    <property type="term" value="P:auxin-activated signaling pathway"/>
    <property type="evidence" value="ECO:0007669"/>
    <property type="project" value="TreeGrafter"/>
</dbReference>
<keyword evidence="4" id="KW-1185">Reference proteome</keyword>